<evidence type="ECO:0000256" key="1">
    <source>
        <dbReference type="SAM" id="MobiDB-lite"/>
    </source>
</evidence>
<protein>
    <submittedName>
        <fullName evidence="2">Uncharacterized protein</fullName>
    </submittedName>
</protein>
<dbReference type="EMBL" id="SPHZ02000006">
    <property type="protein sequence ID" value="KAF0911969.1"/>
    <property type="molecule type" value="Genomic_DNA"/>
</dbReference>
<evidence type="ECO:0000313" key="3">
    <source>
        <dbReference type="Proteomes" id="UP000479710"/>
    </source>
</evidence>
<dbReference type="AlphaFoldDB" id="A0A6G1DHR8"/>
<name>A0A6G1DHR8_9ORYZ</name>
<proteinExistence type="predicted"/>
<comment type="caution">
    <text evidence="2">The sequence shown here is derived from an EMBL/GenBank/DDBJ whole genome shotgun (WGS) entry which is preliminary data.</text>
</comment>
<feature type="region of interest" description="Disordered" evidence="1">
    <location>
        <begin position="39"/>
        <end position="95"/>
    </location>
</feature>
<evidence type="ECO:0000313" key="2">
    <source>
        <dbReference type="EMBL" id="KAF0911969.1"/>
    </source>
</evidence>
<keyword evidence="3" id="KW-1185">Reference proteome</keyword>
<reference evidence="2 3" key="1">
    <citation type="submission" date="2019-11" db="EMBL/GenBank/DDBJ databases">
        <title>Whole genome sequence of Oryza granulata.</title>
        <authorList>
            <person name="Li W."/>
        </authorList>
    </citation>
    <scope>NUCLEOTIDE SEQUENCE [LARGE SCALE GENOMIC DNA]</scope>
    <source>
        <strain evidence="3">cv. Menghai</strain>
        <tissue evidence="2">Leaf</tissue>
    </source>
</reference>
<accession>A0A6G1DHR8</accession>
<sequence length="95" mass="10221">MPRRMALPVPIPLPASSHHVELARVRTAINVGGARAVPSRLRPPTTSPYCDLLSPTGPSTVHTPMPPTDRWEVSAPAILGTPDGPPVRRRTPPRL</sequence>
<organism evidence="2 3">
    <name type="scientific">Oryza meyeriana var. granulata</name>
    <dbReference type="NCBI Taxonomy" id="110450"/>
    <lineage>
        <taxon>Eukaryota</taxon>
        <taxon>Viridiplantae</taxon>
        <taxon>Streptophyta</taxon>
        <taxon>Embryophyta</taxon>
        <taxon>Tracheophyta</taxon>
        <taxon>Spermatophyta</taxon>
        <taxon>Magnoliopsida</taxon>
        <taxon>Liliopsida</taxon>
        <taxon>Poales</taxon>
        <taxon>Poaceae</taxon>
        <taxon>BOP clade</taxon>
        <taxon>Oryzoideae</taxon>
        <taxon>Oryzeae</taxon>
        <taxon>Oryzinae</taxon>
        <taxon>Oryza</taxon>
        <taxon>Oryza meyeriana</taxon>
    </lineage>
</organism>
<dbReference type="Proteomes" id="UP000479710">
    <property type="component" value="Unassembled WGS sequence"/>
</dbReference>
<gene>
    <name evidence="2" type="ORF">E2562_012780</name>
</gene>